<evidence type="ECO:0000313" key="7">
    <source>
        <dbReference type="Proteomes" id="UP000728185"/>
    </source>
</evidence>
<evidence type="ECO:0000256" key="4">
    <source>
        <dbReference type="ARBA" id="ARBA00023136"/>
    </source>
</evidence>
<evidence type="ECO:0008006" key="8">
    <source>
        <dbReference type="Google" id="ProtNLM"/>
    </source>
</evidence>
<sequence>MTFIPSAPTDITEQDLPLLSMNQVTLIFYTIIPSVGVLFNVLTAITLIFVRIPSSLSKMILYFQTMYDTVICVLFIFTVRLANRTWSGYSIWCVGFDGGLFITYVRMLVVCNFIALSLDRFWAVLHAQSYKINMKRNQIFCALFPIAYASSATVPEYFSIKFVHHKCINMNGGSHSYVVEIAKFVLYFAIPVITVITLNFLVIRKLQKLTITSAVDRKSKSVLSNTTDGNINVKTNSTTHTHANTTSRATESHTKCCVHSTDGALLLSTLGFTAELIVMETVSTVAFFMNIAHALDVKLWARFSMIDGFVIVCCSSLNPLLQILTMKKLHETIGELRLWLLTKCCHVLGKFKNLVHQIGQRGPAIRSQ</sequence>
<gene>
    <name evidence="6" type="ORF">FBUS_07240</name>
</gene>
<organism evidence="6 7">
    <name type="scientific">Fasciolopsis buskii</name>
    <dbReference type="NCBI Taxonomy" id="27845"/>
    <lineage>
        <taxon>Eukaryota</taxon>
        <taxon>Metazoa</taxon>
        <taxon>Spiralia</taxon>
        <taxon>Lophotrochozoa</taxon>
        <taxon>Platyhelminthes</taxon>
        <taxon>Trematoda</taxon>
        <taxon>Digenea</taxon>
        <taxon>Plagiorchiida</taxon>
        <taxon>Echinostomata</taxon>
        <taxon>Echinostomatoidea</taxon>
        <taxon>Fasciolidae</taxon>
        <taxon>Fasciolopsis</taxon>
    </lineage>
</organism>
<evidence type="ECO:0000256" key="3">
    <source>
        <dbReference type="ARBA" id="ARBA00022989"/>
    </source>
</evidence>
<proteinExistence type="predicted"/>
<dbReference type="PANTHER" id="PTHR45698:SF1">
    <property type="entry name" value="TRACE AMINE-ASSOCIATED RECEPTOR 13C-LIKE"/>
    <property type="match status" value="1"/>
</dbReference>
<comment type="subcellular location">
    <subcellularLocation>
        <location evidence="1">Membrane</location>
    </subcellularLocation>
</comment>
<dbReference type="Gene3D" id="1.20.1070.10">
    <property type="entry name" value="Rhodopsin 7-helix transmembrane proteins"/>
    <property type="match status" value="1"/>
</dbReference>
<evidence type="ECO:0000256" key="5">
    <source>
        <dbReference type="SAM" id="Phobius"/>
    </source>
</evidence>
<dbReference type="PANTHER" id="PTHR45698">
    <property type="entry name" value="TRACE AMINE-ASSOCIATED RECEPTOR 19N-RELATED"/>
    <property type="match status" value="1"/>
</dbReference>
<dbReference type="InterPro" id="IPR000276">
    <property type="entry name" value="GPCR_Rhodpsn"/>
</dbReference>
<dbReference type="PRINTS" id="PR00237">
    <property type="entry name" value="GPCRRHODOPSN"/>
</dbReference>
<name>A0A8E0S0D2_9TREM</name>
<keyword evidence="3 5" id="KW-1133">Transmembrane helix</keyword>
<evidence type="ECO:0000256" key="2">
    <source>
        <dbReference type="ARBA" id="ARBA00022692"/>
    </source>
</evidence>
<feature type="transmembrane region" description="Helical" evidence="5">
    <location>
        <begin position="139"/>
        <end position="160"/>
    </location>
</feature>
<keyword evidence="7" id="KW-1185">Reference proteome</keyword>
<feature type="transmembrane region" description="Helical" evidence="5">
    <location>
        <begin position="184"/>
        <end position="203"/>
    </location>
</feature>
<dbReference type="SUPFAM" id="SSF81321">
    <property type="entry name" value="Family A G protein-coupled receptor-like"/>
    <property type="match status" value="1"/>
</dbReference>
<comment type="caution">
    <text evidence="6">The sequence shown here is derived from an EMBL/GenBank/DDBJ whole genome shotgun (WGS) entry which is preliminary data.</text>
</comment>
<protein>
    <recommendedName>
        <fullName evidence="8">G-protein coupled receptors family 1 profile domain-containing protein</fullName>
    </recommendedName>
</protein>
<evidence type="ECO:0000256" key="1">
    <source>
        <dbReference type="ARBA" id="ARBA00004370"/>
    </source>
</evidence>
<evidence type="ECO:0000313" key="6">
    <source>
        <dbReference type="EMBL" id="KAA0197846.1"/>
    </source>
</evidence>
<dbReference type="GO" id="GO:0016020">
    <property type="term" value="C:membrane"/>
    <property type="evidence" value="ECO:0007669"/>
    <property type="project" value="UniProtKB-SubCell"/>
</dbReference>
<dbReference type="EMBL" id="LUCM01002118">
    <property type="protein sequence ID" value="KAA0197846.1"/>
    <property type="molecule type" value="Genomic_DNA"/>
</dbReference>
<feature type="transmembrane region" description="Helical" evidence="5">
    <location>
        <begin position="300"/>
        <end position="321"/>
    </location>
</feature>
<dbReference type="GO" id="GO:0004930">
    <property type="term" value="F:G protein-coupled receptor activity"/>
    <property type="evidence" value="ECO:0007669"/>
    <property type="project" value="InterPro"/>
</dbReference>
<feature type="transmembrane region" description="Helical" evidence="5">
    <location>
        <begin position="61"/>
        <end position="83"/>
    </location>
</feature>
<dbReference type="CDD" id="cd00637">
    <property type="entry name" value="7tm_classA_rhodopsin-like"/>
    <property type="match status" value="1"/>
</dbReference>
<dbReference type="AlphaFoldDB" id="A0A8E0S0D2"/>
<dbReference type="OrthoDB" id="6246803at2759"/>
<dbReference type="Proteomes" id="UP000728185">
    <property type="component" value="Unassembled WGS sequence"/>
</dbReference>
<keyword evidence="4 5" id="KW-0472">Membrane</keyword>
<feature type="transmembrane region" description="Helical" evidence="5">
    <location>
        <begin position="89"/>
        <end position="118"/>
    </location>
</feature>
<reference evidence="6" key="1">
    <citation type="submission" date="2019-05" db="EMBL/GenBank/DDBJ databases">
        <title>Annotation for the trematode Fasciolopsis buski.</title>
        <authorList>
            <person name="Choi Y.-J."/>
        </authorList>
    </citation>
    <scope>NUCLEOTIDE SEQUENCE</scope>
    <source>
        <strain evidence="6">HT</strain>
        <tissue evidence="6">Whole worm</tissue>
    </source>
</reference>
<keyword evidence="2 5" id="KW-0812">Transmembrane</keyword>
<accession>A0A8E0S0D2</accession>
<feature type="transmembrane region" description="Helical" evidence="5">
    <location>
        <begin position="264"/>
        <end position="288"/>
    </location>
</feature>
<feature type="transmembrane region" description="Helical" evidence="5">
    <location>
        <begin position="26"/>
        <end position="49"/>
    </location>
</feature>